<dbReference type="PANTHER" id="PTHR31917:SF80">
    <property type="entry name" value="AGENET DOMAIN-CONTAINING PROTEIN-RELATED"/>
    <property type="match status" value="1"/>
</dbReference>
<evidence type="ECO:0000259" key="1">
    <source>
        <dbReference type="SMART" id="SM00743"/>
    </source>
</evidence>
<comment type="caution">
    <text evidence="2">The sequence shown here is derived from an EMBL/GenBank/DDBJ whole genome shotgun (WGS) entry which is preliminary data.</text>
</comment>
<dbReference type="Pfam" id="PF05641">
    <property type="entry name" value="Agenet"/>
    <property type="match status" value="5"/>
</dbReference>
<dbReference type="Gene3D" id="2.30.30.140">
    <property type="match status" value="1"/>
</dbReference>
<dbReference type="InterPro" id="IPR014002">
    <property type="entry name" value="Agenet_dom_plant"/>
</dbReference>
<dbReference type="SMART" id="SM00743">
    <property type="entry name" value="Agenet"/>
    <property type="match status" value="6"/>
</dbReference>
<dbReference type="CDD" id="cd20405">
    <property type="entry name" value="Tudor_Agenet_AtDUF_rpt1_3"/>
    <property type="match status" value="2"/>
</dbReference>
<keyword evidence="3" id="KW-1185">Reference proteome</keyword>
<reference evidence="2 3" key="1">
    <citation type="submission" date="2023-03" db="EMBL/GenBank/DDBJ databases">
        <title>WGS of Gossypium arboreum.</title>
        <authorList>
            <person name="Yu D."/>
        </authorList>
    </citation>
    <scope>NUCLEOTIDE SEQUENCE [LARGE SCALE GENOMIC DNA]</scope>
    <source>
        <tissue evidence="2">Leaf</tissue>
    </source>
</reference>
<feature type="domain" description="Agenet" evidence="1">
    <location>
        <begin position="323"/>
        <end position="390"/>
    </location>
</feature>
<dbReference type="Proteomes" id="UP001358586">
    <property type="component" value="Chromosome 1"/>
</dbReference>
<name>A0ABR0R7F2_GOSAR</name>
<feature type="domain" description="Agenet" evidence="1">
    <location>
        <begin position="17"/>
        <end position="89"/>
    </location>
</feature>
<dbReference type="CDD" id="cd20406">
    <property type="entry name" value="Tudor_Agenet_AtDUF_rpt2_4"/>
    <property type="match status" value="2"/>
</dbReference>
<feature type="domain" description="Agenet" evidence="1">
    <location>
        <begin position="242"/>
        <end position="298"/>
    </location>
</feature>
<evidence type="ECO:0000313" key="3">
    <source>
        <dbReference type="Proteomes" id="UP001358586"/>
    </source>
</evidence>
<feature type="domain" description="Agenet" evidence="1">
    <location>
        <begin position="171"/>
        <end position="239"/>
    </location>
</feature>
<dbReference type="PANTHER" id="PTHR31917">
    <property type="entry name" value="AGENET DOMAIN-CONTAINING PROTEIN-RELATED"/>
    <property type="match status" value="1"/>
</dbReference>
<sequence>MSQKGKCSIGVNIEGPPHLQPGSTVEIKPPEFGYQGAWYTASIIQRKTPISSKRFMVQFTHLFQDEKTGKRPVRMFSVSHIRPQLPPLRPRKFKQGEDADAYHKNGWWEGVILQEWNNGNYLFMFHSDNQWPKYVEFGVNQLRLHRTWFNGYWVPPVQESELAVEEVQREQEYNEGDLVEVRNDEDGSNRSWFAAVIVKPVGNKRHVIQYMTLETEDNTDFLEKEVDTSHIRPRPPDIVVPDQFVMLDQVDAFYNGGWWKGVIIKVLSDDSKYHVYLATHEEMEFKHGELRLHQDWIDGKWTKPSPGEVQREEDPTKITMEMEELTEGALVEVANDEDGFNRAWFAAIIVKPVGNNRYMIQYETVQTEDDTGLGKEMDILQIRPCPPDIPVPDQFEMLDQVEALYKGGWWKGVIINVHSDDSKYQVYLATHEEMEFKHSDLRLHQDWVHGKWTKPSPGVHL</sequence>
<dbReference type="InterPro" id="IPR008395">
    <property type="entry name" value="Agenet-like_dom"/>
</dbReference>
<organism evidence="2 3">
    <name type="scientific">Gossypium arboreum</name>
    <name type="common">Tree cotton</name>
    <name type="synonym">Gossypium nanking</name>
    <dbReference type="NCBI Taxonomy" id="29729"/>
    <lineage>
        <taxon>Eukaryota</taxon>
        <taxon>Viridiplantae</taxon>
        <taxon>Streptophyta</taxon>
        <taxon>Embryophyta</taxon>
        <taxon>Tracheophyta</taxon>
        <taxon>Spermatophyta</taxon>
        <taxon>Magnoliopsida</taxon>
        <taxon>eudicotyledons</taxon>
        <taxon>Gunneridae</taxon>
        <taxon>Pentapetalae</taxon>
        <taxon>rosids</taxon>
        <taxon>malvids</taxon>
        <taxon>Malvales</taxon>
        <taxon>Malvaceae</taxon>
        <taxon>Malvoideae</taxon>
        <taxon>Gossypium</taxon>
    </lineage>
</organism>
<feature type="domain" description="Agenet" evidence="1">
    <location>
        <begin position="91"/>
        <end position="150"/>
    </location>
</feature>
<proteinExistence type="predicted"/>
<accession>A0ABR0R7F2</accession>
<gene>
    <name evidence="2" type="ORF">PVK06_003416</name>
</gene>
<protein>
    <recommendedName>
        <fullName evidence="1">Agenet domain-containing protein</fullName>
    </recommendedName>
</protein>
<dbReference type="EMBL" id="JARKNE010000001">
    <property type="protein sequence ID" value="KAK5847114.1"/>
    <property type="molecule type" value="Genomic_DNA"/>
</dbReference>
<feature type="domain" description="Agenet" evidence="1">
    <location>
        <begin position="393"/>
        <end position="449"/>
    </location>
</feature>
<evidence type="ECO:0000313" key="2">
    <source>
        <dbReference type="EMBL" id="KAK5847114.1"/>
    </source>
</evidence>